<feature type="domain" description="Calcineurin-like phosphoesterase" evidence="8">
    <location>
        <begin position="1"/>
        <end position="230"/>
    </location>
</feature>
<keyword evidence="4 7" id="KW-0540">Nuclease</keyword>
<organism evidence="10 11">
    <name type="scientific">Dethiosulfovibrio marinus</name>
    <dbReference type="NCBI Taxonomy" id="133532"/>
    <lineage>
        <taxon>Bacteria</taxon>
        <taxon>Thermotogati</taxon>
        <taxon>Synergistota</taxon>
        <taxon>Synergistia</taxon>
        <taxon>Synergistales</taxon>
        <taxon>Dethiosulfovibrionaceae</taxon>
        <taxon>Dethiosulfovibrio</taxon>
    </lineage>
</organism>
<dbReference type="InterPro" id="IPR004593">
    <property type="entry name" value="SbcD"/>
</dbReference>
<dbReference type="RefSeq" id="WP_236097656.1">
    <property type="nucleotide sequence ID" value="NZ_JAKGUD010000001.1"/>
</dbReference>
<proteinExistence type="inferred from homology"/>
<name>A0ABS9EJF2_9BACT</name>
<evidence type="ECO:0000256" key="5">
    <source>
        <dbReference type="ARBA" id="ARBA00022801"/>
    </source>
</evidence>
<evidence type="ECO:0000259" key="8">
    <source>
        <dbReference type="Pfam" id="PF00149"/>
    </source>
</evidence>
<keyword evidence="11" id="KW-1185">Reference proteome</keyword>
<dbReference type="Proteomes" id="UP001200430">
    <property type="component" value="Unassembled WGS sequence"/>
</dbReference>
<keyword evidence="6 7" id="KW-0269">Exonuclease</keyword>
<protein>
    <recommendedName>
        <fullName evidence="3 7">Nuclease SbcCD subunit D</fullName>
    </recommendedName>
</protein>
<evidence type="ECO:0000256" key="1">
    <source>
        <dbReference type="ARBA" id="ARBA00010555"/>
    </source>
</evidence>
<gene>
    <name evidence="7 10" type="primary">sbcD</name>
    <name evidence="10" type="ORF">L2W38_00650</name>
</gene>
<keyword evidence="7" id="KW-0233">DNA recombination</keyword>
<dbReference type="CDD" id="cd00840">
    <property type="entry name" value="MPP_Mre11_N"/>
    <property type="match status" value="1"/>
</dbReference>
<keyword evidence="5 7" id="KW-0378">Hydrolase</keyword>
<keyword evidence="7" id="KW-0235">DNA replication</keyword>
<comment type="similarity">
    <text evidence="1 7">Belongs to the SbcD family.</text>
</comment>
<comment type="caution">
    <text evidence="10">The sequence shown here is derived from an EMBL/GenBank/DDBJ whole genome shotgun (WGS) entry which is preliminary data.</text>
</comment>
<dbReference type="NCBIfam" id="TIGR00619">
    <property type="entry name" value="sbcd"/>
    <property type="match status" value="1"/>
</dbReference>
<reference evidence="10 11" key="1">
    <citation type="submission" date="2022-01" db="EMBL/GenBank/DDBJ databases">
        <title>Dethiosulfovibrio faecalis sp. nov., a novel proteolytic, non-sulfur-reducing bacterium isolated from a marine aquaculture solid waste bioreactor.</title>
        <authorList>
            <person name="Grabowski S."/>
            <person name="Apolinario E."/>
            <person name="Schneider N."/>
            <person name="Marshall C.W."/>
            <person name="Sowers K.R."/>
        </authorList>
    </citation>
    <scope>NUCLEOTIDE SEQUENCE [LARGE SCALE GENOMIC DNA]</scope>
    <source>
        <strain evidence="10 11">DSM 12537</strain>
    </source>
</reference>
<sequence length="406" mass="44289">MKLLHTSDWHLGKPLCGRRRTEEQAEFLDWLAGLILRESVDLLLVAGDVFDTGTPGSGVQRLYYRFLCSVAESGCSVVVVAGNHDSPSLLDAPSDILGYMNVFVLGVADPEREVVPIVDGDDEVIALVGAVPYLRERDIRRSSWSDDPMDRDRALALGIEEHYSRIFEAMEKKSESTPGVPRIAMGHLFAAGGKVKEDDGSRDLYVGGLGRVGVDLFPDWLDYVALGHLHGAQIVGGRERCRYSGSPMTLGFGESGLEKSVYLVDLDGPDFSCRAVHVPSRTEVVSLGGNRHALSGALSELVLAGRPCLVEAVLCEDVPFSSLREDLESIVEGSSVELLRVKDGTGINGNWSFDVSGGLESMTEEDVFLRRLEGVPLEQNVRDSYVAMFREVLQDILDQDGDETTS</sequence>
<comment type="function">
    <text evidence="7">SbcCD cleaves DNA hairpin structures. These structures can inhibit DNA replication and are intermediates in certain DNA recombination reactions. The complex acts as a 3'-&gt;5' double strand exonuclease that can open hairpins. It also has a 5' single-strand endonuclease activity.</text>
</comment>
<keyword evidence="7" id="KW-0255">Endonuclease</keyword>
<dbReference type="Pfam" id="PF12320">
    <property type="entry name" value="SbcD_C"/>
    <property type="match status" value="1"/>
</dbReference>
<feature type="domain" description="Nuclease SbcCD subunit D C-terminal" evidence="9">
    <location>
        <begin position="288"/>
        <end position="373"/>
    </location>
</feature>
<evidence type="ECO:0000313" key="11">
    <source>
        <dbReference type="Proteomes" id="UP001200430"/>
    </source>
</evidence>
<dbReference type="EMBL" id="JAKGUD010000001">
    <property type="protein sequence ID" value="MCF4141327.1"/>
    <property type="molecule type" value="Genomic_DNA"/>
</dbReference>
<dbReference type="InterPro" id="IPR050535">
    <property type="entry name" value="DNA_Repair-Maintenance_Comp"/>
</dbReference>
<dbReference type="InterPro" id="IPR004843">
    <property type="entry name" value="Calcineurin-like_PHP"/>
</dbReference>
<evidence type="ECO:0000313" key="10">
    <source>
        <dbReference type="EMBL" id="MCF4141327.1"/>
    </source>
</evidence>
<evidence type="ECO:0000256" key="7">
    <source>
        <dbReference type="RuleBase" id="RU363069"/>
    </source>
</evidence>
<dbReference type="SUPFAM" id="SSF56300">
    <property type="entry name" value="Metallo-dependent phosphatases"/>
    <property type="match status" value="1"/>
</dbReference>
<dbReference type="PANTHER" id="PTHR30337">
    <property type="entry name" value="COMPONENT OF ATP-DEPENDENT DSDNA EXONUCLEASE"/>
    <property type="match status" value="1"/>
</dbReference>
<dbReference type="InterPro" id="IPR029052">
    <property type="entry name" value="Metallo-depent_PP-like"/>
</dbReference>
<evidence type="ECO:0000256" key="2">
    <source>
        <dbReference type="ARBA" id="ARBA00011322"/>
    </source>
</evidence>
<evidence type="ECO:0000256" key="6">
    <source>
        <dbReference type="ARBA" id="ARBA00022839"/>
    </source>
</evidence>
<dbReference type="Gene3D" id="3.60.21.10">
    <property type="match status" value="1"/>
</dbReference>
<dbReference type="InterPro" id="IPR041796">
    <property type="entry name" value="Mre11_N"/>
</dbReference>
<dbReference type="PANTHER" id="PTHR30337:SF0">
    <property type="entry name" value="NUCLEASE SBCCD SUBUNIT D"/>
    <property type="match status" value="1"/>
</dbReference>
<evidence type="ECO:0000256" key="4">
    <source>
        <dbReference type="ARBA" id="ARBA00022722"/>
    </source>
</evidence>
<evidence type="ECO:0000259" key="9">
    <source>
        <dbReference type="Pfam" id="PF12320"/>
    </source>
</evidence>
<evidence type="ECO:0000256" key="3">
    <source>
        <dbReference type="ARBA" id="ARBA00013365"/>
    </source>
</evidence>
<dbReference type="InterPro" id="IPR026843">
    <property type="entry name" value="SbcD_C"/>
</dbReference>
<dbReference type="Pfam" id="PF00149">
    <property type="entry name" value="Metallophos"/>
    <property type="match status" value="1"/>
</dbReference>
<accession>A0ABS9EJF2</accession>
<dbReference type="GO" id="GO:0004527">
    <property type="term" value="F:exonuclease activity"/>
    <property type="evidence" value="ECO:0007669"/>
    <property type="project" value="UniProtKB-KW"/>
</dbReference>
<comment type="subunit">
    <text evidence="2 7">Heterodimer of SbcC and SbcD.</text>
</comment>